<keyword evidence="7" id="KW-0325">Glycoprotein</keyword>
<dbReference type="AlphaFoldDB" id="A0A9Y4K1R6"/>
<organism evidence="11 12">
    <name type="scientific">Stegastes partitus</name>
    <name type="common">bicolor damselfish</name>
    <dbReference type="NCBI Taxonomy" id="144197"/>
    <lineage>
        <taxon>Eukaryota</taxon>
        <taxon>Metazoa</taxon>
        <taxon>Chordata</taxon>
        <taxon>Craniata</taxon>
        <taxon>Vertebrata</taxon>
        <taxon>Euteleostomi</taxon>
        <taxon>Actinopterygii</taxon>
        <taxon>Neopterygii</taxon>
        <taxon>Teleostei</taxon>
        <taxon>Neoteleostei</taxon>
        <taxon>Acanthomorphata</taxon>
        <taxon>Ovalentaria</taxon>
        <taxon>Pomacentridae</taxon>
        <taxon>Stegastes</taxon>
    </lineage>
</organism>
<dbReference type="Pfam" id="PF07686">
    <property type="entry name" value="V-set"/>
    <property type="match status" value="3"/>
</dbReference>
<accession>A0A9Y4K1R6</accession>
<keyword evidence="6" id="KW-1015">Disulfide bond</keyword>
<evidence type="ECO:0000256" key="2">
    <source>
        <dbReference type="ARBA" id="ARBA00022475"/>
    </source>
</evidence>
<dbReference type="RefSeq" id="XP_008285424.1">
    <property type="nucleotide sequence ID" value="XM_008287202.1"/>
</dbReference>
<evidence type="ECO:0000256" key="7">
    <source>
        <dbReference type="ARBA" id="ARBA00023180"/>
    </source>
</evidence>
<evidence type="ECO:0000256" key="6">
    <source>
        <dbReference type="ARBA" id="ARBA00023157"/>
    </source>
</evidence>
<dbReference type="SMART" id="SM00408">
    <property type="entry name" value="IGc2"/>
    <property type="match status" value="3"/>
</dbReference>
<evidence type="ECO:0000313" key="12">
    <source>
        <dbReference type="RefSeq" id="XP_008285424.1"/>
    </source>
</evidence>
<feature type="domain" description="Ig-like" evidence="10">
    <location>
        <begin position="4"/>
        <end position="120"/>
    </location>
</feature>
<dbReference type="InterPro" id="IPR013106">
    <property type="entry name" value="Ig_V-set"/>
</dbReference>
<evidence type="ECO:0000256" key="3">
    <source>
        <dbReference type="ARBA" id="ARBA00022729"/>
    </source>
</evidence>
<feature type="signal peptide" evidence="9">
    <location>
        <begin position="1"/>
        <end position="19"/>
    </location>
</feature>
<dbReference type="PROSITE" id="PS50835">
    <property type="entry name" value="IG_LIKE"/>
    <property type="match status" value="3"/>
</dbReference>
<dbReference type="Proteomes" id="UP000694891">
    <property type="component" value="Unplaced"/>
</dbReference>
<keyword evidence="11" id="KW-1185">Reference proteome</keyword>
<dbReference type="PANTHER" id="PTHR19433">
    <property type="entry name" value="T-CELL RECEPTOR ALPHA CHAIN V REGION-RELATED"/>
    <property type="match status" value="1"/>
</dbReference>
<gene>
    <name evidence="12" type="primary">LOC103361184</name>
</gene>
<keyword evidence="3 9" id="KW-0732">Signal</keyword>
<dbReference type="InterPro" id="IPR007110">
    <property type="entry name" value="Ig-like_dom"/>
</dbReference>
<proteinExistence type="predicted"/>
<dbReference type="SMART" id="SM00406">
    <property type="entry name" value="IGv"/>
    <property type="match status" value="3"/>
</dbReference>
<keyword evidence="2" id="KW-1003">Cell membrane</keyword>
<keyword evidence="8" id="KW-0812">Transmembrane</keyword>
<dbReference type="GO" id="GO:0009617">
    <property type="term" value="P:response to bacterium"/>
    <property type="evidence" value="ECO:0007669"/>
    <property type="project" value="TreeGrafter"/>
</dbReference>
<dbReference type="PANTHER" id="PTHR19433:SF127">
    <property type="entry name" value="NITR9"/>
    <property type="match status" value="1"/>
</dbReference>
<comment type="subcellular location">
    <subcellularLocation>
        <location evidence="1">Cell membrane</location>
    </subcellularLocation>
</comment>
<dbReference type="GeneID" id="103361184"/>
<evidence type="ECO:0000256" key="9">
    <source>
        <dbReference type="SAM" id="SignalP"/>
    </source>
</evidence>
<keyword evidence="8" id="KW-1133">Transmembrane helix</keyword>
<dbReference type="InterPro" id="IPR036179">
    <property type="entry name" value="Ig-like_dom_sf"/>
</dbReference>
<keyword evidence="5 8" id="KW-0472">Membrane</keyword>
<evidence type="ECO:0000256" key="1">
    <source>
        <dbReference type="ARBA" id="ARBA00004236"/>
    </source>
</evidence>
<keyword evidence="4" id="KW-0391">Immunity</keyword>
<feature type="chain" id="PRO_5041369515" evidence="9">
    <location>
        <begin position="20"/>
        <end position="684"/>
    </location>
</feature>
<feature type="transmembrane region" description="Helical" evidence="8">
    <location>
        <begin position="595"/>
        <end position="616"/>
    </location>
</feature>
<dbReference type="CDD" id="cd00099">
    <property type="entry name" value="IgV"/>
    <property type="match status" value="3"/>
</dbReference>
<evidence type="ECO:0000256" key="5">
    <source>
        <dbReference type="ARBA" id="ARBA00023136"/>
    </source>
</evidence>
<dbReference type="InterPro" id="IPR013783">
    <property type="entry name" value="Ig-like_fold"/>
</dbReference>
<feature type="domain" description="Ig-like" evidence="10">
    <location>
        <begin position="356"/>
        <end position="458"/>
    </location>
</feature>
<feature type="transmembrane region" description="Helical" evidence="8">
    <location>
        <begin position="251"/>
        <end position="275"/>
    </location>
</feature>
<dbReference type="SMART" id="SM00409">
    <property type="entry name" value="IG"/>
    <property type="match status" value="4"/>
</dbReference>
<evidence type="ECO:0000256" key="8">
    <source>
        <dbReference type="SAM" id="Phobius"/>
    </source>
</evidence>
<dbReference type="InterPro" id="IPR003599">
    <property type="entry name" value="Ig_sub"/>
</dbReference>
<dbReference type="Gene3D" id="2.60.40.10">
    <property type="entry name" value="Immunoglobulins"/>
    <property type="match status" value="4"/>
</dbReference>
<evidence type="ECO:0000256" key="4">
    <source>
        <dbReference type="ARBA" id="ARBA00022859"/>
    </source>
</evidence>
<feature type="domain" description="Ig-like" evidence="10">
    <location>
        <begin position="473"/>
        <end position="577"/>
    </location>
</feature>
<dbReference type="GO" id="GO:0005886">
    <property type="term" value="C:plasma membrane"/>
    <property type="evidence" value="ECO:0007669"/>
    <property type="project" value="UniProtKB-SubCell"/>
</dbReference>
<evidence type="ECO:0000313" key="11">
    <source>
        <dbReference type="Proteomes" id="UP000694891"/>
    </source>
</evidence>
<dbReference type="SUPFAM" id="SSF48726">
    <property type="entry name" value="Immunoglobulin"/>
    <property type="match status" value="4"/>
</dbReference>
<dbReference type="InterPro" id="IPR052051">
    <property type="entry name" value="TCR_complex_component"/>
</dbReference>
<evidence type="ECO:0000259" key="10">
    <source>
        <dbReference type="PROSITE" id="PS50835"/>
    </source>
</evidence>
<sequence length="684" mass="75932">MTPPAFALYFTCLFVANTAHETTLKQSQLHFKSADVGKNVTLECFCQDATSVMYYWYKQTLGANPELVSTFYKHNAKATFEDRFNNSQRFSLDAGNAKNHLTISDLRISDSANYYCVMSDLYVFKFYEGTFVSVQGSGLNIKALVHQSKTLQPGHSVSCTVYTGTCDGEHRVYWFKTSKDSHPGLIYTHGGRSDQCQSKNNTQTHTCDYNLPINSLNVSHGTYYCAVASCGRILFGSGTKLGTDHEVDTFVYVYLLGGALAFTTTLIVLLAFSIYKMSKRSCRCSDSDTTIPATSTPNPEFCQEEENLHYAAVGEHKTSRPRVKNTDSECVYSGPGDQKMVVCLLRFSMLWFVCKAQLSDISQPSFQAVKLGDTVTISCFMSKFERTRVWYKLTTERKLQFVASIDAMFEDQKIKKQFQHFSTNFNHTSSHLIIPKTVREDAGTYYCGVLHPEETMFGQGTFLMINGAKMISDSVVQKPESCSVQSGDSVALTCSVKSRHCATEHISVTWLKNSHHSAPEMTYSPGHQECRTDSGGATCVFDFLMKNLSSEDAGLYYCVVTSCGQIQLGNGTRVQVNGVKGDAALNKSLDLSPGVIALIISNVIFGVVTLLLVWTLCKNRKKEPEASSRCSNETEENNQDRDPVIYAAVTSVARISSCRPAPVKCNEDMVVYSDVKCSQRQTGL</sequence>
<name>A0A9Y4K1R6_9TELE</name>
<protein>
    <submittedName>
        <fullName evidence="12">Uncharacterized protein LOC103361184</fullName>
    </submittedName>
</protein>
<dbReference type="InterPro" id="IPR003598">
    <property type="entry name" value="Ig_sub2"/>
</dbReference>
<dbReference type="GO" id="GO:0002376">
    <property type="term" value="P:immune system process"/>
    <property type="evidence" value="ECO:0007669"/>
    <property type="project" value="UniProtKB-KW"/>
</dbReference>
<reference evidence="12" key="1">
    <citation type="submission" date="2025-08" db="UniProtKB">
        <authorList>
            <consortium name="RefSeq"/>
        </authorList>
    </citation>
    <scope>IDENTIFICATION</scope>
</reference>